<gene>
    <name evidence="2" type="ORF">SAMN02745249_01344</name>
</gene>
<proteinExistence type="predicted"/>
<dbReference type="OrthoDB" id="2136129at2"/>
<feature type="transmembrane region" description="Helical" evidence="1">
    <location>
        <begin position="202"/>
        <end position="222"/>
    </location>
</feature>
<evidence type="ECO:0000313" key="3">
    <source>
        <dbReference type="Proteomes" id="UP000184128"/>
    </source>
</evidence>
<keyword evidence="3" id="KW-1185">Reference proteome</keyword>
<keyword evidence="1" id="KW-0812">Transmembrane</keyword>
<dbReference type="STRING" id="1121025.SAMN02745249_01344"/>
<keyword evidence="1" id="KW-1133">Transmembrane helix</keyword>
<evidence type="ECO:0000313" key="2">
    <source>
        <dbReference type="EMBL" id="SHE87747.1"/>
    </source>
</evidence>
<accession>A0A1M4X2W8</accession>
<keyword evidence="1" id="KW-0472">Membrane</keyword>
<evidence type="ECO:0000256" key="1">
    <source>
        <dbReference type="SAM" id="Phobius"/>
    </source>
</evidence>
<dbReference type="AlphaFoldDB" id="A0A1M4X2W8"/>
<sequence length="356" mass="41714">MDQFFEEIKRFFKKYIKQILIASVLLTTVFSTLYLFKSEATPEDDEYSGALTDPDLYDGNAYFKFYVEDENQEAFTNTVLLNQYLRLEENLTEVSENTNTNLLEAYEEQKINLELNPTDTIPVIEVRRDNKSQLMTLYVRLENIKDNKKIANYLFDELLNNKISVLENKDVYLFLEPNVFEKTIEKATTKDLFSSLNIRKTIMIVSILLVLSIVLMISIFLGKEFFSKKLNFSFSYFTDESTEFNLYSDRIENNYEISKFLSAPGFTEKLLVTQNILPKLEEISKNTTINKSKNKLVIDTTKFYIYKELENTEELSQVSEIIIVVEAGKTDRNWFNTQKRVASLYNKPIKVLQINR</sequence>
<dbReference type="Proteomes" id="UP000184128">
    <property type="component" value="Unassembled WGS sequence"/>
</dbReference>
<organism evidence="2 3">
    <name type="scientific">Atopostipes suicloacalis DSM 15692</name>
    <dbReference type="NCBI Taxonomy" id="1121025"/>
    <lineage>
        <taxon>Bacteria</taxon>
        <taxon>Bacillati</taxon>
        <taxon>Bacillota</taxon>
        <taxon>Bacilli</taxon>
        <taxon>Lactobacillales</taxon>
        <taxon>Carnobacteriaceae</taxon>
        <taxon>Atopostipes</taxon>
    </lineage>
</organism>
<feature type="transmembrane region" description="Helical" evidence="1">
    <location>
        <begin position="19"/>
        <end position="36"/>
    </location>
</feature>
<dbReference type="EMBL" id="FQUF01000018">
    <property type="protein sequence ID" value="SHE87747.1"/>
    <property type="molecule type" value="Genomic_DNA"/>
</dbReference>
<reference evidence="3" key="1">
    <citation type="submission" date="2016-11" db="EMBL/GenBank/DDBJ databases">
        <authorList>
            <person name="Varghese N."/>
            <person name="Submissions S."/>
        </authorList>
    </citation>
    <scope>NUCLEOTIDE SEQUENCE [LARGE SCALE GENOMIC DNA]</scope>
    <source>
        <strain evidence="3">DSM 15692</strain>
    </source>
</reference>
<dbReference type="RefSeq" id="WP_073298069.1">
    <property type="nucleotide sequence ID" value="NZ_FQUF01000018.1"/>
</dbReference>
<name>A0A1M4X2W8_9LACT</name>
<protein>
    <submittedName>
        <fullName evidence="2">Uncharacterized protein</fullName>
    </submittedName>
</protein>